<gene>
    <name evidence="2" type="ORF">B7699_08045</name>
</gene>
<evidence type="ECO:0000256" key="1">
    <source>
        <dbReference type="SAM" id="Phobius"/>
    </source>
</evidence>
<reference evidence="2 3" key="1">
    <citation type="journal article" date="2016" name="Eur. J. Clin. Microbiol. Infect. Dis.">
        <title>Whole genome sequencing as a tool for phylogenetic analysis of clinical strains of Mitis group streptococci.</title>
        <authorList>
            <person name="Rasmussen L.H."/>
            <person name="Dargis R."/>
            <person name="Hojholt K."/>
            <person name="Christensen J.J."/>
            <person name="Skovgaard O."/>
            <person name="Justesen U.S."/>
            <person name="Rosenvinge F.S."/>
            <person name="Moser C."/>
            <person name="Lukjancenko O."/>
            <person name="Rasmussen S."/>
            <person name="Nielsen X.C."/>
        </authorList>
    </citation>
    <scope>NUCLEOTIDE SEQUENCE [LARGE SCALE GENOMIC DNA]</scope>
    <source>
        <strain evidence="2 3">RH_43861_09</strain>
    </source>
</reference>
<protein>
    <submittedName>
        <fullName evidence="2">Uncharacterized protein</fullName>
    </submittedName>
</protein>
<dbReference type="Proteomes" id="UP000193863">
    <property type="component" value="Unassembled WGS sequence"/>
</dbReference>
<name>A0A1X1JZ05_STRMT</name>
<feature type="transmembrane region" description="Helical" evidence="1">
    <location>
        <begin position="44"/>
        <end position="64"/>
    </location>
</feature>
<dbReference type="AlphaFoldDB" id="A0A1X1JZ05"/>
<accession>A0A1X1JZ05</accession>
<organism evidence="2 3">
    <name type="scientific">Streptococcus mitis</name>
    <dbReference type="NCBI Taxonomy" id="28037"/>
    <lineage>
        <taxon>Bacteria</taxon>
        <taxon>Bacillati</taxon>
        <taxon>Bacillota</taxon>
        <taxon>Bacilli</taxon>
        <taxon>Lactobacillales</taxon>
        <taxon>Streptococcaceae</taxon>
        <taxon>Streptococcus</taxon>
        <taxon>Streptococcus mitis group</taxon>
    </lineage>
</organism>
<proteinExistence type="predicted"/>
<evidence type="ECO:0000313" key="2">
    <source>
        <dbReference type="EMBL" id="ORO92467.1"/>
    </source>
</evidence>
<keyword evidence="1" id="KW-0812">Transmembrane</keyword>
<keyword evidence="1" id="KW-1133">Transmembrane helix</keyword>
<sequence length="196" mass="22634">MKLILKMIILVSLWYLTIFILLLLKRKADFYSGKVVKTNKLKVASLQVLLYQVEMILLLAKFIFNKAQIYFEEKNTQKRKMIVLQNIVHHLNQNLKTELGIKIVSPATSNGIDIWIYLANNLKDADKTLLEDYFSGVLSKYTAEFALDILIIKQNAGAGWIATFDIKPVVEATYNRMARASEVVQEEEFDEDLDIW</sequence>
<dbReference type="EMBL" id="NCVG01000023">
    <property type="protein sequence ID" value="ORO92467.1"/>
    <property type="molecule type" value="Genomic_DNA"/>
</dbReference>
<evidence type="ECO:0000313" key="3">
    <source>
        <dbReference type="Proteomes" id="UP000193863"/>
    </source>
</evidence>
<comment type="caution">
    <text evidence="2">The sequence shown here is derived from an EMBL/GenBank/DDBJ whole genome shotgun (WGS) entry which is preliminary data.</text>
</comment>
<keyword evidence="1" id="KW-0472">Membrane</keyword>
<feature type="transmembrane region" description="Helical" evidence="1">
    <location>
        <begin position="7"/>
        <end position="24"/>
    </location>
</feature>
<dbReference type="RefSeq" id="WP_084927897.1">
    <property type="nucleotide sequence ID" value="NZ_NCVG01000023.1"/>
</dbReference>